<evidence type="ECO:0000256" key="4">
    <source>
        <dbReference type="ARBA" id="ARBA00022989"/>
    </source>
</evidence>
<evidence type="ECO:0000256" key="1">
    <source>
        <dbReference type="ARBA" id="ARBA00004651"/>
    </source>
</evidence>
<keyword evidence="2" id="KW-1003">Cell membrane</keyword>
<dbReference type="GO" id="GO:0005886">
    <property type="term" value="C:plasma membrane"/>
    <property type="evidence" value="ECO:0007669"/>
    <property type="project" value="UniProtKB-SubCell"/>
</dbReference>
<sequence length="282" mass="30250">MRALKQWVRNYSGVLLGVVLEAIALNMFLIPNKIAAGGVSGLATVLYYLFNWPVGVIMLLFNIPLFIIGIKILGARYGIHTLFGAAALSIAIDVTAPYTPVLTNDFLLSSLYGGVLAGIGAGLVFRFKGNTAGTALAAAIINKVYGISVGQALLLTDFFVIAFAGLAFKSAELALYALISLYVTSKIVDLVQEGPNVAKAFWIMTGQPDDISKAIIKELDRGVTLFQGKGGYTGQERDMLLCVVETGEFTRLKDVIHQNDPKAFVIVTDAHEVLGEGFTQLK</sequence>
<feature type="domain" description="DUF2179" evidence="7">
    <location>
        <begin position="221"/>
        <end position="275"/>
    </location>
</feature>
<keyword evidence="4 6" id="KW-1133">Transmembrane helix</keyword>
<dbReference type="InterPro" id="IPR003740">
    <property type="entry name" value="YitT"/>
</dbReference>
<dbReference type="PANTHER" id="PTHR33545">
    <property type="entry name" value="UPF0750 MEMBRANE PROTEIN YITT-RELATED"/>
    <property type="match status" value="1"/>
</dbReference>
<name>A0A644TN68_9ZZZZ</name>
<accession>A0A644TN68</accession>
<dbReference type="EMBL" id="VSSQ01000039">
    <property type="protein sequence ID" value="MPL67847.1"/>
    <property type="molecule type" value="Genomic_DNA"/>
</dbReference>
<evidence type="ECO:0000256" key="6">
    <source>
        <dbReference type="SAM" id="Phobius"/>
    </source>
</evidence>
<comment type="caution">
    <text evidence="8">The sequence shown here is derived from an EMBL/GenBank/DDBJ whole genome shotgun (WGS) entry which is preliminary data.</text>
</comment>
<gene>
    <name evidence="8" type="ORF">SDC9_13550</name>
</gene>
<dbReference type="Gene3D" id="3.30.70.120">
    <property type="match status" value="1"/>
</dbReference>
<dbReference type="Pfam" id="PF02588">
    <property type="entry name" value="YitT_membrane"/>
    <property type="match status" value="1"/>
</dbReference>
<dbReference type="PIRSF" id="PIRSF006483">
    <property type="entry name" value="Membrane_protein_YitT"/>
    <property type="match status" value="1"/>
</dbReference>
<organism evidence="8">
    <name type="scientific">bioreactor metagenome</name>
    <dbReference type="NCBI Taxonomy" id="1076179"/>
    <lineage>
        <taxon>unclassified sequences</taxon>
        <taxon>metagenomes</taxon>
        <taxon>ecological metagenomes</taxon>
    </lineage>
</organism>
<feature type="transmembrane region" description="Helical" evidence="6">
    <location>
        <begin position="12"/>
        <end position="30"/>
    </location>
</feature>
<reference evidence="8" key="1">
    <citation type="submission" date="2019-08" db="EMBL/GenBank/DDBJ databases">
        <authorList>
            <person name="Kucharzyk K."/>
            <person name="Murdoch R.W."/>
            <person name="Higgins S."/>
            <person name="Loffler F."/>
        </authorList>
    </citation>
    <scope>NUCLEOTIDE SEQUENCE</scope>
</reference>
<dbReference type="PANTHER" id="PTHR33545:SF9">
    <property type="entry name" value="UPF0750 MEMBRANE PROTEIN YITE"/>
    <property type="match status" value="1"/>
</dbReference>
<feature type="transmembrane region" description="Helical" evidence="6">
    <location>
        <begin position="106"/>
        <end position="125"/>
    </location>
</feature>
<dbReference type="AlphaFoldDB" id="A0A644TN68"/>
<feature type="transmembrane region" description="Helical" evidence="6">
    <location>
        <begin position="82"/>
        <end position="100"/>
    </location>
</feature>
<dbReference type="InterPro" id="IPR051461">
    <property type="entry name" value="UPF0750_membrane"/>
</dbReference>
<feature type="transmembrane region" description="Helical" evidence="6">
    <location>
        <begin position="50"/>
        <end position="70"/>
    </location>
</feature>
<feature type="transmembrane region" description="Helical" evidence="6">
    <location>
        <begin position="145"/>
        <end position="167"/>
    </location>
</feature>
<evidence type="ECO:0000313" key="8">
    <source>
        <dbReference type="EMBL" id="MPL67847.1"/>
    </source>
</evidence>
<dbReference type="CDD" id="cd16380">
    <property type="entry name" value="YitT_C"/>
    <property type="match status" value="1"/>
</dbReference>
<keyword evidence="3 6" id="KW-0812">Transmembrane</keyword>
<keyword evidence="5 6" id="KW-0472">Membrane</keyword>
<evidence type="ECO:0000256" key="3">
    <source>
        <dbReference type="ARBA" id="ARBA00022692"/>
    </source>
</evidence>
<dbReference type="InterPro" id="IPR019264">
    <property type="entry name" value="DUF2179"/>
</dbReference>
<evidence type="ECO:0000259" key="7">
    <source>
        <dbReference type="Pfam" id="PF10035"/>
    </source>
</evidence>
<protein>
    <recommendedName>
        <fullName evidence="7">DUF2179 domain-containing protein</fullName>
    </recommendedName>
</protein>
<comment type="subcellular location">
    <subcellularLocation>
        <location evidence="1">Cell membrane</location>
        <topology evidence="1">Multi-pass membrane protein</topology>
    </subcellularLocation>
</comment>
<proteinExistence type="predicted"/>
<dbReference type="Pfam" id="PF10035">
    <property type="entry name" value="DUF2179"/>
    <property type="match status" value="1"/>
</dbReference>
<evidence type="ECO:0000256" key="5">
    <source>
        <dbReference type="ARBA" id="ARBA00023136"/>
    </source>
</evidence>
<evidence type="ECO:0000256" key="2">
    <source>
        <dbReference type="ARBA" id="ARBA00022475"/>
    </source>
</evidence>
<dbReference type="InterPro" id="IPR015867">
    <property type="entry name" value="N-reg_PII/ATP_PRibTrfase_C"/>
</dbReference>